<name>A0AAP4BT81_9CORY</name>
<proteinExistence type="predicted"/>
<accession>A0AAP4BT81</accession>
<organism evidence="1 2">
    <name type="scientific">Corynebacterium propinquum</name>
    <dbReference type="NCBI Taxonomy" id="43769"/>
    <lineage>
        <taxon>Bacteria</taxon>
        <taxon>Bacillati</taxon>
        <taxon>Actinomycetota</taxon>
        <taxon>Actinomycetes</taxon>
        <taxon>Mycobacteriales</taxon>
        <taxon>Corynebacteriaceae</taxon>
        <taxon>Corynebacterium</taxon>
    </lineage>
</organism>
<gene>
    <name evidence="1" type="ORF">QPX54_05530</name>
</gene>
<dbReference type="AlphaFoldDB" id="A0AAP4BT81"/>
<protein>
    <submittedName>
        <fullName evidence="1">Uncharacterized protein</fullName>
    </submittedName>
</protein>
<dbReference type="EMBL" id="JASNVP010000004">
    <property type="protein sequence ID" value="MDK4325977.1"/>
    <property type="molecule type" value="Genomic_DNA"/>
</dbReference>
<reference evidence="1" key="1">
    <citation type="submission" date="2023-05" db="EMBL/GenBank/DDBJ databases">
        <title>Metabolic capabilities are highly conserved among human nasal-associated Corynebacterium species in pangenomic analyses.</title>
        <authorList>
            <person name="Tran T.H."/>
            <person name="Roberts A.Q."/>
            <person name="Escapa I.F."/>
            <person name="Gao W."/>
            <person name="Conlan S."/>
            <person name="Kong H."/>
            <person name="Segre J.A."/>
            <person name="Kelly M.S."/>
            <person name="Lemon K.P."/>
        </authorList>
    </citation>
    <scope>NUCLEOTIDE SEQUENCE</scope>
    <source>
        <strain evidence="1">KPL2654</strain>
    </source>
</reference>
<dbReference type="Proteomes" id="UP001226160">
    <property type="component" value="Unassembled WGS sequence"/>
</dbReference>
<evidence type="ECO:0000313" key="1">
    <source>
        <dbReference type="EMBL" id="MDK4325977.1"/>
    </source>
</evidence>
<dbReference type="RefSeq" id="WP_284589634.1">
    <property type="nucleotide sequence ID" value="NZ_CP100361.1"/>
</dbReference>
<comment type="caution">
    <text evidence="1">The sequence shown here is derived from an EMBL/GenBank/DDBJ whole genome shotgun (WGS) entry which is preliminary data.</text>
</comment>
<sequence>MEDVLKALSPGRKCIGLAKRYIDLLSRHPSNFSARQATDFDRVISQRKPTAAKSLKGFVPNKPLSAGKRKRVQTMTTNRELDQIGARFYNSNHVDVMISAEETEERAW</sequence>
<evidence type="ECO:0000313" key="2">
    <source>
        <dbReference type="Proteomes" id="UP001226160"/>
    </source>
</evidence>